<dbReference type="GO" id="GO:0019905">
    <property type="term" value="F:syntaxin binding"/>
    <property type="evidence" value="ECO:0007669"/>
    <property type="project" value="TreeGrafter"/>
</dbReference>
<feature type="region of interest" description="Disordered" evidence="7">
    <location>
        <begin position="551"/>
        <end position="582"/>
    </location>
</feature>
<dbReference type="InterPro" id="IPR039745">
    <property type="entry name" value="Vps54"/>
</dbReference>
<dbReference type="Pfam" id="PF07928">
    <property type="entry name" value="Vps54"/>
    <property type="match status" value="1"/>
</dbReference>
<evidence type="ECO:0000256" key="7">
    <source>
        <dbReference type="SAM" id="MobiDB-lite"/>
    </source>
</evidence>
<dbReference type="AlphaFoldDB" id="G3AYD8"/>
<dbReference type="GO" id="GO:0042147">
    <property type="term" value="P:retrograde transport, endosome to Golgi"/>
    <property type="evidence" value="ECO:0007669"/>
    <property type="project" value="InterPro"/>
</dbReference>
<evidence type="ECO:0000313" key="9">
    <source>
        <dbReference type="EMBL" id="EGV65828.1"/>
    </source>
</evidence>
<dbReference type="PANTHER" id="PTHR12965">
    <property type="entry name" value="VACUOLAR PROTEIN SORTING 54"/>
    <property type="match status" value="1"/>
</dbReference>
<feature type="domain" description="Vacuolar protein sorting-associated protein 54 C-terminal" evidence="8">
    <location>
        <begin position="804"/>
        <end position="946"/>
    </location>
</feature>
<dbReference type="GO" id="GO:0006896">
    <property type="term" value="P:Golgi to vacuole transport"/>
    <property type="evidence" value="ECO:0007669"/>
    <property type="project" value="TreeGrafter"/>
</dbReference>
<dbReference type="GO" id="GO:0005829">
    <property type="term" value="C:cytosol"/>
    <property type="evidence" value="ECO:0007669"/>
    <property type="project" value="GOC"/>
</dbReference>
<keyword evidence="6" id="KW-0175">Coiled coil</keyword>
<dbReference type="OrthoDB" id="10259024at2759"/>
<evidence type="ECO:0000259" key="8">
    <source>
        <dbReference type="Pfam" id="PF07928"/>
    </source>
</evidence>
<evidence type="ECO:0000256" key="1">
    <source>
        <dbReference type="ARBA" id="ARBA00004601"/>
    </source>
</evidence>
<dbReference type="InterPro" id="IPR012501">
    <property type="entry name" value="Vps54_C"/>
</dbReference>
<evidence type="ECO:0000256" key="3">
    <source>
        <dbReference type="ARBA" id="ARBA00022448"/>
    </source>
</evidence>
<sequence>MSLDSGERDVRSKNSLQLSLNESSRLSIDTSVNLNDDLANESDVSGSFISQPTNSHRRHESIASFRNSMDAESSFSSSVYFQNLNSAFDDVSSEPSSISPLGPNSIYELTIASDLARARRRASKTQVTLNGGVTTVYNLKVPTTKDIPPIQLEKLKKITNDEIASKLLKDIDAEYKMFDDSYKSLTTDTLQKFTEAAAKDVSVDVSSTIDGDKFSTDSNYNGINEQLNDKIPTVFSDPKFRLDDPRVFKKVIGEYNILPDIDDLESGGSSKQNIASNNQLQDKLSHYLDSVEISLIDEISKSSNSFFSTIEDIKTVQNKSEECVDQFKKIKKHLEELESEENTAGLRILSLIMERKKIEMLESSIIQIKYVTSLCELAQSSFSKGNNAKCLNEILLAEGLIYGKDICDIPPESSVTLPKLRYPLLDISGLPALFNLQNDLQNLKNQCSRGYIIDFNDLLIEDLKSHYSQVPLSDTLNRMYYGVDKSKTFNPKDLNNSYQLMSDTTKASLKDYVENLVKSGHLSQSFQSYQDRIIVEVKDIIKMHIPKGLASADNSNAPSRSASAAPEPQGPPESNQGSGSLSSILKSLSSKEFELMLVKIFCGLSECFRRLTLQQKILLDLALSSIPPSEEVNVMVFDLTLAINKAIELTQLRLSKIINVRSEQLADSPVTVYTRFYSLCSTYLQECELINPGYVASGAGSSLNDWVKNHVSYFVHRFHSNCLKSIAHEADKEVWREVTDDMALTVTQNQLNEIILYSKSFEGRNLSPVIDEWRKLLVLFNYGSVEELKVQPKEDITKLTIEKESFMVPKLALTSIRHVRDYLIVSRIFQIRNSPIENNVLNFFKLLNAKTAHAILNAGATRTAGLKHITTKHLALSIQEAEFNIALLAHVSTIFKSISKSISPQPPNINQAQGGSEELTFSKIINTFKDHESELCSKLVSIMYDRTVTHCNGIVKIDWTEPLMHPKQCHTYMEVLVKETLTVAKVLQKYLPEVKYSLILSQIFNNYKKLLVECFCTQLPQFKDFNEKHSLLKDIDYFRVKLCELPGYATSGQVIWENVNALPTIEDMTMDEVMRHNIEGRT</sequence>
<evidence type="ECO:0000256" key="6">
    <source>
        <dbReference type="ARBA" id="ARBA00023054"/>
    </source>
</evidence>
<dbReference type="STRING" id="590646.G3AYD8"/>
<evidence type="ECO:0000256" key="5">
    <source>
        <dbReference type="ARBA" id="ARBA00023034"/>
    </source>
</evidence>
<dbReference type="EMBL" id="GL996512">
    <property type="protein sequence ID" value="EGV65828.1"/>
    <property type="molecule type" value="Genomic_DNA"/>
</dbReference>
<dbReference type="PANTHER" id="PTHR12965:SF0">
    <property type="entry name" value="VACUOLAR PROTEIN SORTING-ASSOCIATED PROTEIN 54"/>
    <property type="match status" value="1"/>
</dbReference>
<keyword evidence="3" id="KW-0813">Transport</keyword>
<dbReference type="GO" id="GO:0000938">
    <property type="term" value="C:GARP complex"/>
    <property type="evidence" value="ECO:0007669"/>
    <property type="project" value="InterPro"/>
</dbReference>
<proteinExistence type="inferred from homology"/>
<comment type="similarity">
    <text evidence="2">Belongs to the VPS54 family.</text>
</comment>
<organism evidence="10">
    <name type="scientific">Candida tenuis (strain ATCC 10573 / BCRC 21748 / CBS 615 / JCM 9827 / NBRC 10315 / NRRL Y-1498 / VKM Y-70)</name>
    <name type="common">Yeast</name>
    <name type="synonym">Yamadazyma tenuis</name>
    <dbReference type="NCBI Taxonomy" id="590646"/>
    <lineage>
        <taxon>Eukaryota</taxon>
        <taxon>Fungi</taxon>
        <taxon>Dikarya</taxon>
        <taxon>Ascomycota</taxon>
        <taxon>Saccharomycotina</taxon>
        <taxon>Pichiomycetes</taxon>
        <taxon>Debaryomycetaceae</taxon>
        <taxon>Yamadazyma</taxon>
    </lineage>
</organism>
<gene>
    <name evidence="9" type="ORF">CANTEDRAFT_133250</name>
</gene>
<keyword evidence="4" id="KW-0653">Protein transport</keyword>
<evidence type="ECO:0000313" key="10">
    <source>
        <dbReference type="Proteomes" id="UP000000707"/>
    </source>
</evidence>
<keyword evidence="10" id="KW-1185">Reference proteome</keyword>
<evidence type="ECO:0000256" key="2">
    <source>
        <dbReference type="ARBA" id="ARBA00009150"/>
    </source>
</evidence>
<evidence type="ECO:0000256" key="4">
    <source>
        <dbReference type="ARBA" id="ARBA00022927"/>
    </source>
</evidence>
<comment type="subcellular location">
    <subcellularLocation>
        <location evidence="1">Golgi apparatus</location>
        <location evidence="1">trans-Golgi network</location>
    </subcellularLocation>
</comment>
<feature type="compositionally biased region" description="Low complexity" evidence="7">
    <location>
        <begin position="551"/>
        <end position="566"/>
    </location>
</feature>
<dbReference type="Proteomes" id="UP000000707">
    <property type="component" value="Unassembled WGS sequence"/>
</dbReference>
<dbReference type="GO" id="GO:0015031">
    <property type="term" value="P:protein transport"/>
    <property type="evidence" value="ECO:0007669"/>
    <property type="project" value="UniProtKB-KW"/>
</dbReference>
<reference evidence="9 10" key="1">
    <citation type="journal article" date="2011" name="Proc. Natl. Acad. Sci. U.S.A.">
        <title>Comparative genomics of xylose-fermenting fungi for enhanced biofuel production.</title>
        <authorList>
            <person name="Wohlbach D.J."/>
            <person name="Kuo A."/>
            <person name="Sato T.K."/>
            <person name="Potts K.M."/>
            <person name="Salamov A.A."/>
            <person name="LaButti K.M."/>
            <person name="Sun H."/>
            <person name="Clum A."/>
            <person name="Pangilinan J.L."/>
            <person name="Lindquist E.A."/>
            <person name="Lucas S."/>
            <person name="Lapidus A."/>
            <person name="Jin M."/>
            <person name="Gunawan C."/>
            <person name="Balan V."/>
            <person name="Dale B.E."/>
            <person name="Jeffries T.W."/>
            <person name="Zinkel R."/>
            <person name="Barry K.W."/>
            <person name="Grigoriev I.V."/>
            <person name="Gasch A.P."/>
        </authorList>
    </citation>
    <scope>NUCLEOTIDE SEQUENCE [LARGE SCALE GENOMIC DNA]</scope>
    <source>
        <strain evidence="10">ATCC 10573 / BCRC 21748 / CBS 615 / JCM 9827 / NBRC 10315 / NRRL Y-1498 / VKM Y-70</strain>
    </source>
</reference>
<protein>
    <submittedName>
        <fullName evidence="9">Vps54-domain-containing protein</fullName>
    </submittedName>
</protein>
<accession>G3AYD8</accession>
<keyword evidence="5" id="KW-0333">Golgi apparatus</keyword>
<name>G3AYD8_CANTC</name>
<dbReference type="eggNOG" id="KOG2115">
    <property type="taxonomic scope" value="Eukaryota"/>
</dbReference>
<dbReference type="HOGENOM" id="CLU_003094_0_1_1"/>